<keyword evidence="8" id="KW-0735">Signal-anchor</keyword>
<keyword evidence="9" id="KW-1133">Transmembrane helix</keyword>
<evidence type="ECO:0000256" key="12">
    <source>
        <dbReference type="ARBA" id="ARBA00037847"/>
    </source>
</evidence>
<evidence type="ECO:0000256" key="6">
    <source>
        <dbReference type="ARBA" id="ARBA00012087"/>
    </source>
</evidence>
<dbReference type="InterPro" id="IPR059154">
    <property type="entry name" value="Glce_b_sandwich"/>
</dbReference>
<dbReference type="GO" id="GO:0030210">
    <property type="term" value="P:heparin proteoglycan biosynthetic process"/>
    <property type="evidence" value="ECO:0007669"/>
    <property type="project" value="UniProtKB-UniPathway"/>
</dbReference>
<evidence type="ECO:0000256" key="5">
    <source>
        <dbReference type="ARBA" id="ARBA00005584"/>
    </source>
</evidence>
<dbReference type="GO" id="GO:0047464">
    <property type="term" value="F:heparosan-N-sulfate-glucuronate 5-epimerase activity"/>
    <property type="evidence" value="ECO:0007669"/>
    <property type="project" value="UniProtKB-EC"/>
</dbReference>
<comment type="subcellular location">
    <subcellularLocation>
        <location evidence="12">Endomembrane system</location>
        <topology evidence="12">Single-pass membrane protein</topology>
    </subcellularLocation>
    <subcellularLocation>
        <location evidence="2">Membrane</location>
        <topology evidence="2">Single-pass type II membrane protein</topology>
    </subcellularLocation>
</comment>
<feature type="domain" description="D-glucuronyl C5-epimerase beta-sandwich" evidence="14">
    <location>
        <begin position="205"/>
        <end position="327"/>
    </location>
</feature>
<evidence type="ECO:0000256" key="4">
    <source>
        <dbReference type="ARBA" id="ARBA00005093"/>
    </source>
</evidence>
<reference evidence="15" key="1">
    <citation type="journal article" date="2013" name="Genome Biol.">
        <title>Draft genome of the mountain pine beetle, Dendroctonus ponderosae Hopkins, a major forest pest.</title>
        <authorList>
            <person name="Keeling C.I."/>
            <person name="Yuen M.M."/>
            <person name="Liao N.Y."/>
            <person name="Docking T.R."/>
            <person name="Chan S.K."/>
            <person name="Taylor G.A."/>
            <person name="Palmquist D.L."/>
            <person name="Jackman S.D."/>
            <person name="Nguyen A."/>
            <person name="Li M."/>
            <person name="Henderson H."/>
            <person name="Janes J.K."/>
            <person name="Zhao Y."/>
            <person name="Pandoh P."/>
            <person name="Moore R."/>
            <person name="Sperling F.A."/>
            <person name="Huber D.P."/>
            <person name="Birol I."/>
            <person name="Jones S.J."/>
            <person name="Bohlmann J."/>
        </authorList>
    </citation>
    <scope>NUCLEOTIDE SEQUENCE</scope>
</reference>
<dbReference type="Pfam" id="PF06662">
    <property type="entry name" value="C5-epim_C"/>
    <property type="match status" value="1"/>
</dbReference>
<dbReference type="OrthoDB" id="5914444at2759"/>
<dbReference type="GO" id="GO:0005794">
    <property type="term" value="C:Golgi apparatus"/>
    <property type="evidence" value="ECO:0007669"/>
    <property type="project" value="TreeGrafter"/>
</dbReference>
<comment type="pathway">
    <text evidence="3">Glycan metabolism; heparin biosynthesis.</text>
</comment>
<dbReference type="EMBL" id="KB741002">
    <property type="protein sequence ID" value="ENN75779.1"/>
    <property type="molecule type" value="Genomic_DNA"/>
</dbReference>
<dbReference type="HOGENOM" id="CLU_028636_0_0_1"/>
<dbReference type="PANTHER" id="PTHR13174">
    <property type="entry name" value="D-GLUCURONYL C5-EPIMERASE"/>
    <property type="match status" value="1"/>
</dbReference>
<evidence type="ECO:0000256" key="11">
    <source>
        <dbReference type="ARBA" id="ARBA00023235"/>
    </source>
</evidence>
<dbReference type="EC" id="5.1.3.17" evidence="6"/>
<keyword evidence="10" id="KW-0472">Membrane</keyword>
<dbReference type="PANTHER" id="PTHR13174:SF3">
    <property type="entry name" value="D-GLUCURONYL C5-EPIMERASE"/>
    <property type="match status" value="1"/>
</dbReference>
<protein>
    <recommendedName>
        <fullName evidence="6">heparosan-N-sulfate-glucuronate 5-epimerase</fullName>
        <ecNumber evidence="6">5.1.3.17</ecNumber>
    </recommendedName>
</protein>
<evidence type="ECO:0000256" key="3">
    <source>
        <dbReference type="ARBA" id="ARBA00004841"/>
    </source>
</evidence>
<dbReference type="OMA" id="RGVFMYF"/>
<evidence type="ECO:0000313" key="15">
    <source>
        <dbReference type="EMBL" id="ENN75779.1"/>
    </source>
</evidence>
<feature type="domain" description="D-glucuronyl C5-epimerase C-terminal" evidence="13">
    <location>
        <begin position="354"/>
        <end position="546"/>
    </location>
</feature>
<dbReference type="GO" id="GO:0015012">
    <property type="term" value="P:heparan sulfate proteoglycan biosynthetic process"/>
    <property type="evidence" value="ECO:0007669"/>
    <property type="project" value="InterPro"/>
</dbReference>
<comment type="pathway">
    <text evidence="4">Glycan metabolism; heparan sulfate biosynthesis.</text>
</comment>
<keyword evidence="7" id="KW-0812">Transmembrane</keyword>
<dbReference type="Pfam" id="PF21174">
    <property type="entry name" value="Glce_b_sandwich"/>
    <property type="match status" value="1"/>
</dbReference>
<dbReference type="AlphaFoldDB" id="N6T6D4"/>
<comment type="catalytic activity">
    <reaction evidence="1">
        <text>[heparosan-N-sulfate](n) = [heparan-N-sulfate](n)</text>
        <dbReference type="Rhea" id="RHEA:20197"/>
        <dbReference type="Rhea" id="RHEA-COMP:9556"/>
        <dbReference type="Rhea" id="RHEA-COMP:9557"/>
        <dbReference type="ChEBI" id="CHEBI:58041"/>
        <dbReference type="ChEBI" id="CHEBI:58287"/>
        <dbReference type="EC" id="5.1.3.17"/>
    </reaction>
</comment>
<evidence type="ECO:0000259" key="14">
    <source>
        <dbReference type="Pfam" id="PF21174"/>
    </source>
</evidence>
<evidence type="ECO:0000256" key="9">
    <source>
        <dbReference type="ARBA" id="ARBA00022989"/>
    </source>
</evidence>
<comment type="similarity">
    <text evidence="5">Belongs to the D-glucuronyl C5-epimerase family.</text>
</comment>
<evidence type="ECO:0000256" key="8">
    <source>
        <dbReference type="ARBA" id="ARBA00022968"/>
    </source>
</evidence>
<evidence type="ECO:0000256" key="10">
    <source>
        <dbReference type="ARBA" id="ARBA00023136"/>
    </source>
</evidence>
<dbReference type="InterPro" id="IPR010598">
    <property type="entry name" value="C5-epim_C"/>
</dbReference>
<proteinExistence type="inferred from homology"/>
<sequence>MRFNFKIALLILITVSLATLVILYSICNKTQSTSLPEQSNIVKQQQTEVLDIDCDINGEYLVKCKREGPEVFLPFAFLEEYFQVYGKLAGPDRFEWSHSYSKIYHPKTKYDPMGVFMYFENYNVEGRDRMKCVSATEGVPVSSQWDSGGYYYPIQIAQFGLAHYSKNLTEPEPRISTLENGDKEMVKWLIPDTAIVERNLNHNRKSNVLEFRTSENYNEGIRMKLDHVLDFVMKVDVLLNGNSSLTVVLQNRETKDAYFLHYITSDIFITTQDSNIYHGLGTISEWRRLTRDLIVDLHKGLNYASKDKSKFKIARQKLKVISIMGSGAIDNLTLASSEHVQQFYDAAEWFVRYQDADTGGWAIPVKRTLAPGFLVLEPGWYSAMGQGHALSVLARAFYHSGGDQRYLNAALNGLKPFRVASADGGVLATFLNKFHWYEEYPTQPSSFVLNGFIYSILGLYDLMTIAPVDQAQEAEFLYNEGMATLKSMLPFFDMGSVTSYDLRHVTLGIAPNLARWDYHATHINQLLLLATIDDDPLFKATAQRWIGYMKGKRAGHN</sequence>
<dbReference type="InterPro" id="IPR039721">
    <property type="entry name" value="C5-epimerase"/>
</dbReference>
<evidence type="ECO:0000256" key="2">
    <source>
        <dbReference type="ARBA" id="ARBA00004606"/>
    </source>
</evidence>
<name>N6T6D4_DENPD</name>
<dbReference type="UniPathway" id="UPA00862"/>
<feature type="non-terminal residue" evidence="15">
    <location>
        <position position="1"/>
    </location>
</feature>
<evidence type="ECO:0000256" key="1">
    <source>
        <dbReference type="ARBA" id="ARBA00000434"/>
    </source>
</evidence>
<keyword evidence="11" id="KW-0413">Isomerase</keyword>
<gene>
    <name evidence="15" type="ORF">YQE_07736</name>
</gene>
<evidence type="ECO:0000259" key="13">
    <source>
        <dbReference type="Pfam" id="PF06662"/>
    </source>
</evidence>
<evidence type="ECO:0000256" key="7">
    <source>
        <dbReference type="ARBA" id="ARBA00022692"/>
    </source>
</evidence>
<organism evidence="15">
    <name type="scientific">Dendroctonus ponderosae</name>
    <name type="common">Mountain pine beetle</name>
    <dbReference type="NCBI Taxonomy" id="77166"/>
    <lineage>
        <taxon>Eukaryota</taxon>
        <taxon>Metazoa</taxon>
        <taxon>Ecdysozoa</taxon>
        <taxon>Arthropoda</taxon>
        <taxon>Hexapoda</taxon>
        <taxon>Insecta</taxon>
        <taxon>Pterygota</taxon>
        <taxon>Neoptera</taxon>
        <taxon>Endopterygota</taxon>
        <taxon>Coleoptera</taxon>
        <taxon>Polyphaga</taxon>
        <taxon>Cucujiformia</taxon>
        <taxon>Curculionidae</taxon>
        <taxon>Scolytinae</taxon>
        <taxon>Dendroctonus</taxon>
    </lineage>
</organism>
<accession>N6T6D4</accession>